<protein>
    <submittedName>
        <fullName evidence="7">Siderophore iron transporter mirB</fullName>
    </submittedName>
</protein>
<gene>
    <name evidence="7" type="ORF">K458DRAFT_447995</name>
</gene>
<evidence type="ECO:0000256" key="1">
    <source>
        <dbReference type="ARBA" id="ARBA00004141"/>
    </source>
</evidence>
<dbReference type="PANTHER" id="PTHR23501:SF3">
    <property type="entry name" value="MAJOR FACILITATOR SUPERFAMILY (MFS) PROFILE DOMAIN-CONTAINING PROTEIN"/>
    <property type="match status" value="1"/>
</dbReference>
<dbReference type="GO" id="GO:0005886">
    <property type="term" value="C:plasma membrane"/>
    <property type="evidence" value="ECO:0007669"/>
    <property type="project" value="TreeGrafter"/>
</dbReference>
<name>A0A6G1JMG2_9PLEO</name>
<reference evidence="7" key="1">
    <citation type="journal article" date="2020" name="Stud. Mycol.">
        <title>101 Dothideomycetes genomes: a test case for predicting lifestyles and emergence of pathogens.</title>
        <authorList>
            <person name="Haridas S."/>
            <person name="Albert R."/>
            <person name="Binder M."/>
            <person name="Bloem J."/>
            <person name="Labutti K."/>
            <person name="Salamov A."/>
            <person name="Andreopoulos B."/>
            <person name="Baker S."/>
            <person name="Barry K."/>
            <person name="Bills G."/>
            <person name="Bluhm B."/>
            <person name="Cannon C."/>
            <person name="Castanera R."/>
            <person name="Culley D."/>
            <person name="Daum C."/>
            <person name="Ezra D."/>
            <person name="Gonzalez J."/>
            <person name="Henrissat B."/>
            <person name="Kuo A."/>
            <person name="Liang C."/>
            <person name="Lipzen A."/>
            <person name="Lutzoni F."/>
            <person name="Magnuson J."/>
            <person name="Mondo S."/>
            <person name="Nolan M."/>
            <person name="Ohm R."/>
            <person name="Pangilinan J."/>
            <person name="Park H.-J."/>
            <person name="Ramirez L."/>
            <person name="Alfaro M."/>
            <person name="Sun H."/>
            <person name="Tritt A."/>
            <person name="Yoshinaga Y."/>
            <person name="Zwiers L.-H."/>
            <person name="Turgeon B."/>
            <person name="Goodwin S."/>
            <person name="Spatafora J."/>
            <person name="Crous P."/>
            <person name="Grigoriev I."/>
        </authorList>
    </citation>
    <scope>NUCLEOTIDE SEQUENCE</scope>
    <source>
        <strain evidence="7">CBS 122367</strain>
    </source>
</reference>
<feature type="transmembrane region" description="Helical" evidence="5">
    <location>
        <begin position="484"/>
        <end position="512"/>
    </location>
</feature>
<evidence type="ECO:0000256" key="4">
    <source>
        <dbReference type="ARBA" id="ARBA00023136"/>
    </source>
</evidence>
<accession>A0A6G1JMG2</accession>
<evidence type="ECO:0000256" key="2">
    <source>
        <dbReference type="ARBA" id="ARBA00022692"/>
    </source>
</evidence>
<feature type="transmembrane region" description="Helical" evidence="5">
    <location>
        <begin position="317"/>
        <end position="339"/>
    </location>
</feature>
<feature type="transmembrane region" description="Helical" evidence="5">
    <location>
        <begin position="176"/>
        <end position="194"/>
    </location>
</feature>
<feature type="transmembrane region" description="Helical" evidence="5">
    <location>
        <begin position="283"/>
        <end position="305"/>
    </location>
</feature>
<feature type="transmembrane region" description="Helical" evidence="5">
    <location>
        <begin position="425"/>
        <end position="445"/>
    </location>
</feature>
<dbReference type="GO" id="GO:0022857">
    <property type="term" value="F:transmembrane transporter activity"/>
    <property type="evidence" value="ECO:0007669"/>
    <property type="project" value="InterPro"/>
</dbReference>
<feature type="transmembrane region" description="Helical" evidence="5">
    <location>
        <begin position="147"/>
        <end position="170"/>
    </location>
</feature>
<sequence length="600" mass="66366">MRNPFKQNSPIIEVPIVESGRYHKDTKGVINIEAIHPNSDVKHVIDSNYCSSFEKFTPDAQDGVRAMEATTIVWTRQHLIVAYILMWIVTFIDALQQGTSGALVPWVTTHFQQHSLTAYTGVMSSIIGGVLKLTLAQILNIFGRPQGFALSVAFLALGLALMAACNGVQLYAAAQIFYWLGYNGMSYTLGIFIADTSSLQNRGFMFGYVNSPYIITVWIAGPLSQYFLSGPGWRTFYIAFAIITVIAAIPVFWLFMWNYRKAVNAGIITIEKSNRTFIESIKYYAVQFDVGGLFLAMGGLVFFLLPFSLYSYQEGKWRSPLCISFWTIGVLMMVTFVLYEKYIAPVRFMPYDLFLDPTVLGANILAATVFFSFYLWNAYFSSFLQVVSGLSLRDATYVSNIYIVGSCFFSVIVGLLIKVSGRFKWIALTLGLPITALGVGLMAHFRHSSHPVVWLILCQLLIAFSGGALVITEQIAVMAATDHQYIAVVLALEGMFSAVGGGIGSSVAAAIWTGVFPVKLMEYLPVEKRGEWAGIYASLGTQLQFKKGTATRVAIERAYGDAQMAMCAAATAVLVFGFVSVLLWRDIRVCDFKQTKGRVV</sequence>
<dbReference type="PANTHER" id="PTHR23501">
    <property type="entry name" value="MAJOR FACILITATOR SUPERFAMILY"/>
    <property type="match status" value="1"/>
</dbReference>
<dbReference type="InterPro" id="IPR036259">
    <property type="entry name" value="MFS_trans_sf"/>
</dbReference>
<keyword evidence="8" id="KW-1185">Reference proteome</keyword>
<comment type="subcellular location">
    <subcellularLocation>
        <location evidence="1">Membrane</location>
        <topology evidence="1">Multi-pass membrane protein</topology>
    </subcellularLocation>
</comment>
<evidence type="ECO:0000256" key="5">
    <source>
        <dbReference type="SAM" id="Phobius"/>
    </source>
</evidence>
<keyword evidence="2 5" id="KW-0812">Transmembrane</keyword>
<dbReference type="Pfam" id="PF07690">
    <property type="entry name" value="MFS_1"/>
    <property type="match status" value="1"/>
</dbReference>
<feature type="transmembrane region" description="Helical" evidence="5">
    <location>
        <begin position="451"/>
        <end position="472"/>
    </location>
</feature>
<dbReference type="SUPFAM" id="SSF103473">
    <property type="entry name" value="MFS general substrate transporter"/>
    <property type="match status" value="1"/>
</dbReference>
<dbReference type="AlphaFoldDB" id="A0A6G1JMG2"/>
<evidence type="ECO:0000313" key="7">
    <source>
        <dbReference type="EMBL" id="KAF2691421.1"/>
    </source>
</evidence>
<feature type="transmembrane region" description="Helical" evidence="5">
    <location>
        <begin position="360"/>
        <end position="379"/>
    </location>
</feature>
<proteinExistence type="predicted"/>
<feature type="transmembrane region" description="Helical" evidence="5">
    <location>
        <begin position="79"/>
        <end position="96"/>
    </location>
</feature>
<dbReference type="InterPro" id="IPR020846">
    <property type="entry name" value="MFS_dom"/>
</dbReference>
<feature type="transmembrane region" description="Helical" evidence="5">
    <location>
        <begin position="399"/>
        <end position="418"/>
    </location>
</feature>
<keyword evidence="3 5" id="KW-1133">Transmembrane helix</keyword>
<feature type="domain" description="Major facilitator superfamily (MFS) profile" evidence="6">
    <location>
        <begin position="82"/>
        <end position="588"/>
    </location>
</feature>
<organism evidence="7 8">
    <name type="scientific">Lentithecium fluviatile CBS 122367</name>
    <dbReference type="NCBI Taxonomy" id="1168545"/>
    <lineage>
        <taxon>Eukaryota</taxon>
        <taxon>Fungi</taxon>
        <taxon>Dikarya</taxon>
        <taxon>Ascomycota</taxon>
        <taxon>Pezizomycotina</taxon>
        <taxon>Dothideomycetes</taxon>
        <taxon>Pleosporomycetidae</taxon>
        <taxon>Pleosporales</taxon>
        <taxon>Massarineae</taxon>
        <taxon>Lentitheciaceae</taxon>
        <taxon>Lentithecium</taxon>
    </lineage>
</organism>
<feature type="transmembrane region" description="Helical" evidence="5">
    <location>
        <begin position="206"/>
        <end position="228"/>
    </location>
</feature>
<feature type="transmembrane region" description="Helical" evidence="5">
    <location>
        <begin position="116"/>
        <end position="135"/>
    </location>
</feature>
<dbReference type="InterPro" id="IPR011701">
    <property type="entry name" value="MFS"/>
</dbReference>
<feature type="transmembrane region" description="Helical" evidence="5">
    <location>
        <begin position="234"/>
        <end position="255"/>
    </location>
</feature>
<dbReference type="OrthoDB" id="4078873at2759"/>
<evidence type="ECO:0000259" key="6">
    <source>
        <dbReference type="PROSITE" id="PS50850"/>
    </source>
</evidence>
<evidence type="ECO:0000256" key="3">
    <source>
        <dbReference type="ARBA" id="ARBA00022989"/>
    </source>
</evidence>
<feature type="transmembrane region" description="Helical" evidence="5">
    <location>
        <begin position="562"/>
        <end position="584"/>
    </location>
</feature>
<dbReference type="PROSITE" id="PS50850">
    <property type="entry name" value="MFS"/>
    <property type="match status" value="1"/>
</dbReference>
<dbReference type="EMBL" id="MU005569">
    <property type="protein sequence ID" value="KAF2691421.1"/>
    <property type="molecule type" value="Genomic_DNA"/>
</dbReference>
<dbReference type="Gene3D" id="1.20.1250.20">
    <property type="entry name" value="MFS general substrate transporter like domains"/>
    <property type="match status" value="2"/>
</dbReference>
<evidence type="ECO:0000313" key="8">
    <source>
        <dbReference type="Proteomes" id="UP000799291"/>
    </source>
</evidence>
<dbReference type="Proteomes" id="UP000799291">
    <property type="component" value="Unassembled WGS sequence"/>
</dbReference>
<keyword evidence="4 5" id="KW-0472">Membrane</keyword>